<name>A0A7W7KNK3_PSENT</name>
<comment type="similarity">
    <text evidence="1">Belongs to the PspA/Vipp/IM30 family.</text>
</comment>
<accession>A0A7W7KNK3</accession>
<sequence>MSVWNKLGSLLRGQARESVEWLVDANALRILEQELHDADSALLAARQQLTLLCAERIGLERERAAQQQQLQKREAQARAALAQGEEALALEVAGLVARLETRILEQDRQIGHLGAQEARLKARLKASAQTLQEHRRELVQVRATASAQQASAQIGSHQHQLQGRMAAIQESLGRIRQRQQAFDDQEQAARALLEEESDAPLEQRLQAAGIVASHDAHSVLQRLRSSEASRHEVGDTR</sequence>
<dbReference type="EMBL" id="JACHLI010000024">
    <property type="protein sequence ID" value="MBB4866095.1"/>
    <property type="molecule type" value="Genomic_DNA"/>
</dbReference>
<dbReference type="InterPro" id="IPR007157">
    <property type="entry name" value="PspA_VIPP1"/>
</dbReference>
<dbReference type="PANTHER" id="PTHR31088">
    <property type="entry name" value="MEMBRANE-ASSOCIATED PROTEIN VIPP1, CHLOROPLASTIC"/>
    <property type="match status" value="1"/>
</dbReference>
<evidence type="ECO:0000256" key="2">
    <source>
        <dbReference type="SAM" id="Coils"/>
    </source>
</evidence>
<dbReference type="Proteomes" id="UP000566995">
    <property type="component" value="Unassembled WGS sequence"/>
</dbReference>
<dbReference type="AlphaFoldDB" id="A0A7W7KNK3"/>
<organism evidence="3 4">
    <name type="scientific">Pseudomonas nitroreducens</name>
    <dbReference type="NCBI Taxonomy" id="46680"/>
    <lineage>
        <taxon>Bacteria</taxon>
        <taxon>Pseudomonadati</taxon>
        <taxon>Pseudomonadota</taxon>
        <taxon>Gammaproteobacteria</taxon>
        <taxon>Pseudomonadales</taxon>
        <taxon>Pseudomonadaceae</taxon>
        <taxon>Pseudomonas</taxon>
    </lineage>
</organism>
<evidence type="ECO:0000313" key="3">
    <source>
        <dbReference type="EMBL" id="MBB4866095.1"/>
    </source>
</evidence>
<reference evidence="3 4" key="1">
    <citation type="submission" date="2020-08" db="EMBL/GenBank/DDBJ databases">
        <title>Functional genomics of gut bacteria from endangered species of beetles.</title>
        <authorList>
            <person name="Carlos-Shanley C."/>
        </authorList>
    </citation>
    <scope>NUCLEOTIDE SEQUENCE [LARGE SCALE GENOMIC DNA]</scope>
    <source>
        <strain evidence="3 4">S00179</strain>
    </source>
</reference>
<dbReference type="PANTHER" id="PTHR31088:SF9">
    <property type="entry name" value="PHAGE SHOCK PROTEIN A"/>
    <property type="match status" value="1"/>
</dbReference>
<dbReference type="Pfam" id="PF04012">
    <property type="entry name" value="PspA_IM30"/>
    <property type="match status" value="1"/>
</dbReference>
<dbReference type="RefSeq" id="WP_184594255.1">
    <property type="nucleotide sequence ID" value="NZ_JACHLI010000024.1"/>
</dbReference>
<evidence type="ECO:0000256" key="1">
    <source>
        <dbReference type="ARBA" id="ARBA00043985"/>
    </source>
</evidence>
<protein>
    <submittedName>
        <fullName evidence="3">Phage shock protein A</fullName>
    </submittedName>
</protein>
<proteinExistence type="inferred from homology"/>
<keyword evidence="2" id="KW-0175">Coiled coil</keyword>
<gene>
    <name evidence="3" type="ORF">HNP46_005000</name>
</gene>
<comment type="caution">
    <text evidence="3">The sequence shown here is derived from an EMBL/GenBank/DDBJ whole genome shotgun (WGS) entry which is preliminary data.</text>
</comment>
<feature type="coiled-coil region" evidence="2">
    <location>
        <begin position="28"/>
        <end position="85"/>
    </location>
</feature>
<evidence type="ECO:0000313" key="4">
    <source>
        <dbReference type="Proteomes" id="UP000566995"/>
    </source>
</evidence>
<feature type="coiled-coil region" evidence="2">
    <location>
        <begin position="117"/>
        <end position="144"/>
    </location>
</feature>